<dbReference type="RefSeq" id="WP_171568196.1">
    <property type="nucleotide sequence ID" value="NZ_JBDSHJ010000055.1"/>
</dbReference>
<evidence type="ECO:0000313" key="3">
    <source>
        <dbReference type="EMBL" id="TCN61343.1"/>
    </source>
</evidence>
<sequence length="127" mass="14413">MIEWYKKVVFENYANFEGRARRKEYWMFFLANLIISFVLGFVLGLVFALISPSLAPLVNIYSLAVFIPSIAVAIRRMHDVGKSGWYILIPIYNIILLATEGDKGTNEYGTDPKSDSDTIDEIGKVEL</sequence>
<keyword evidence="4" id="KW-1185">Reference proteome</keyword>
<dbReference type="PANTHER" id="PTHR34980">
    <property type="entry name" value="INNER MEMBRANE PROTEIN-RELATED-RELATED"/>
    <property type="match status" value="1"/>
</dbReference>
<dbReference type="EMBL" id="SLWA01000001">
    <property type="protein sequence ID" value="TCN61343.1"/>
    <property type="molecule type" value="Genomic_DNA"/>
</dbReference>
<dbReference type="Proteomes" id="UP000295270">
    <property type="component" value="Unassembled WGS sequence"/>
</dbReference>
<reference evidence="3 4" key="1">
    <citation type="journal article" date="2015" name="Stand. Genomic Sci.">
        <title>Genomic Encyclopedia of Bacterial and Archaeal Type Strains, Phase III: the genomes of soil and plant-associated and newly described type strains.</title>
        <authorList>
            <person name="Whitman W.B."/>
            <person name="Woyke T."/>
            <person name="Klenk H.P."/>
            <person name="Zhou Y."/>
            <person name="Lilburn T.G."/>
            <person name="Beck B.J."/>
            <person name="De Vos P."/>
            <person name="Vandamme P."/>
            <person name="Eisen J.A."/>
            <person name="Garrity G."/>
            <person name="Hugenholtz P."/>
            <person name="Kyrpides N.C."/>
        </authorList>
    </citation>
    <scope>NUCLEOTIDE SEQUENCE [LARGE SCALE GENOMIC DNA]</scope>
    <source>
        <strain evidence="3 4">P5626</strain>
    </source>
</reference>
<protein>
    <submittedName>
        <fullName evidence="3">Uncharacterized membrane protein YhaH (DUF805 family)</fullName>
    </submittedName>
</protein>
<accession>A0ABY2B7K3</accession>
<gene>
    <name evidence="3" type="ORF">EV142_101932</name>
</gene>
<feature type="transmembrane region" description="Helical" evidence="2">
    <location>
        <begin position="25"/>
        <end position="50"/>
    </location>
</feature>
<feature type="transmembrane region" description="Helical" evidence="2">
    <location>
        <begin position="56"/>
        <end position="74"/>
    </location>
</feature>
<organism evidence="3 4">
    <name type="scientific">Flavobacterium circumlabens</name>
    <dbReference type="NCBI Taxonomy" id="2133765"/>
    <lineage>
        <taxon>Bacteria</taxon>
        <taxon>Pseudomonadati</taxon>
        <taxon>Bacteroidota</taxon>
        <taxon>Flavobacteriia</taxon>
        <taxon>Flavobacteriales</taxon>
        <taxon>Flavobacteriaceae</taxon>
        <taxon>Flavobacterium</taxon>
    </lineage>
</organism>
<comment type="caution">
    <text evidence="3">The sequence shown here is derived from an EMBL/GenBank/DDBJ whole genome shotgun (WGS) entry which is preliminary data.</text>
</comment>
<dbReference type="Pfam" id="PF05656">
    <property type="entry name" value="DUF805"/>
    <property type="match status" value="1"/>
</dbReference>
<keyword evidence="2" id="KW-0812">Transmembrane</keyword>
<keyword evidence="2" id="KW-0472">Membrane</keyword>
<feature type="region of interest" description="Disordered" evidence="1">
    <location>
        <begin position="105"/>
        <end position="127"/>
    </location>
</feature>
<evidence type="ECO:0000313" key="4">
    <source>
        <dbReference type="Proteomes" id="UP000295270"/>
    </source>
</evidence>
<keyword evidence="2" id="KW-1133">Transmembrane helix</keyword>
<dbReference type="InterPro" id="IPR008523">
    <property type="entry name" value="DUF805"/>
</dbReference>
<evidence type="ECO:0000256" key="2">
    <source>
        <dbReference type="SAM" id="Phobius"/>
    </source>
</evidence>
<dbReference type="PANTHER" id="PTHR34980:SF2">
    <property type="entry name" value="INNER MEMBRANE PROTEIN YHAH-RELATED"/>
    <property type="match status" value="1"/>
</dbReference>
<name>A0ABY2B7K3_9FLAO</name>
<evidence type="ECO:0000256" key="1">
    <source>
        <dbReference type="SAM" id="MobiDB-lite"/>
    </source>
</evidence>
<proteinExistence type="predicted"/>